<gene>
    <name evidence="9" type="ORF">O6R05_00095</name>
</gene>
<feature type="transmembrane region" description="Helical" evidence="8">
    <location>
        <begin position="143"/>
        <end position="159"/>
    </location>
</feature>
<proteinExistence type="inferred from homology"/>
<dbReference type="Proteomes" id="UP001210339">
    <property type="component" value="Chromosome"/>
</dbReference>
<evidence type="ECO:0000256" key="7">
    <source>
        <dbReference type="ARBA" id="ARBA00023136"/>
    </source>
</evidence>
<feature type="transmembrane region" description="Helical" evidence="8">
    <location>
        <begin position="165"/>
        <end position="181"/>
    </location>
</feature>
<protein>
    <submittedName>
        <fullName evidence="9">Chromate transporter</fullName>
    </submittedName>
</protein>
<organism evidence="9 10">
    <name type="scientific">Peptoniphilus equinus</name>
    <dbReference type="NCBI Taxonomy" id="3016343"/>
    <lineage>
        <taxon>Bacteria</taxon>
        <taxon>Bacillati</taxon>
        <taxon>Bacillota</taxon>
        <taxon>Tissierellia</taxon>
        <taxon>Tissierellales</taxon>
        <taxon>Peptoniphilaceae</taxon>
        <taxon>Peptoniphilus</taxon>
    </lineage>
</organism>
<evidence type="ECO:0000256" key="1">
    <source>
        <dbReference type="ARBA" id="ARBA00004651"/>
    </source>
</evidence>
<keyword evidence="7 8" id="KW-0472">Membrane</keyword>
<feature type="transmembrane region" description="Helical" evidence="8">
    <location>
        <begin position="114"/>
        <end position="131"/>
    </location>
</feature>
<comment type="similarity">
    <text evidence="3">Belongs to the heat shock protein 70 family.</text>
</comment>
<evidence type="ECO:0000313" key="10">
    <source>
        <dbReference type="Proteomes" id="UP001210339"/>
    </source>
</evidence>
<comment type="similarity">
    <text evidence="2">Belongs to the chromate ion transporter (CHR) (TC 2.A.51) family.</text>
</comment>
<comment type="subcellular location">
    <subcellularLocation>
        <location evidence="1">Cell membrane</location>
        <topology evidence="1">Multi-pass membrane protein</topology>
    </subcellularLocation>
</comment>
<feature type="transmembrane region" description="Helical" evidence="8">
    <location>
        <begin position="12"/>
        <end position="31"/>
    </location>
</feature>
<evidence type="ECO:0000256" key="8">
    <source>
        <dbReference type="SAM" id="Phobius"/>
    </source>
</evidence>
<name>A0ABY7QTA4_9FIRM</name>
<evidence type="ECO:0000256" key="3">
    <source>
        <dbReference type="ARBA" id="ARBA00007381"/>
    </source>
</evidence>
<evidence type="ECO:0000256" key="4">
    <source>
        <dbReference type="ARBA" id="ARBA00022475"/>
    </source>
</evidence>
<dbReference type="PROSITE" id="PS01036">
    <property type="entry name" value="HSP70_3"/>
    <property type="match status" value="1"/>
</dbReference>
<evidence type="ECO:0000256" key="2">
    <source>
        <dbReference type="ARBA" id="ARBA00005262"/>
    </source>
</evidence>
<dbReference type="InterPro" id="IPR052518">
    <property type="entry name" value="CHR_Transporter"/>
</dbReference>
<keyword evidence="6 8" id="KW-1133">Transmembrane helix</keyword>
<dbReference type="EMBL" id="CP115667">
    <property type="protein sequence ID" value="WBW50004.1"/>
    <property type="molecule type" value="Genomic_DNA"/>
</dbReference>
<keyword evidence="10" id="KW-1185">Reference proteome</keyword>
<dbReference type="PANTHER" id="PTHR43663">
    <property type="entry name" value="CHROMATE TRANSPORT PROTEIN-RELATED"/>
    <property type="match status" value="1"/>
</dbReference>
<evidence type="ECO:0000256" key="5">
    <source>
        <dbReference type="ARBA" id="ARBA00022692"/>
    </source>
</evidence>
<dbReference type="PANTHER" id="PTHR43663:SF1">
    <property type="entry name" value="CHROMATE TRANSPORTER"/>
    <property type="match status" value="1"/>
</dbReference>
<sequence>MQHTVSLGKLFTIFFKINAVTFGGGYTIVPIVSDEFTRRQHLIDDDEMFDIVAMAQSGPGAMAISTSLLTGYKLRGIPGALTCLVASALPCLITLSIISHFYLEFQKNPFVRSVLNGISGVVCAVLLVTTYNMAKRALRHHKVFSAVMMGMVFILSFFLHVDTAYLILMSGMAAIVLFYFTDREARS</sequence>
<evidence type="ECO:0000313" key="9">
    <source>
        <dbReference type="EMBL" id="WBW50004.1"/>
    </source>
</evidence>
<evidence type="ECO:0000256" key="6">
    <source>
        <dbReference type="ARBA" id="ARBA00022989"/>
    </source>
</evidence>
<accession>A0ABY7QTA4</accession>
<reference evidence="9 10" key="1">
    <citation type="submission" date="2023-01" db="EMBL/GenBank/DDBJ databases">
        <authorList>
            <person name="Lee S.H."/>
            <person name="Jung H.S."/>
            <person name="Yun J.U."/>
        </authorList>
    </citation>
    <scope>NUCLEOTIDE SEQUENCE [LARGE SCALE GENOMIC DNA]</scope>
    <source>
        <strain evidence="9 10">CBA3646</strain>
    </source>
</reference>
<dbReference type="Pfam" id="PF02417">
    <property type="entry name" value="Chromate_transp"/>
    <property type="match status" value="1"/>
</dbReference>
<keyword evidence="4" id="KW-1003">Cell membrane</keyword>
<dbReference type="InterPro" id="IPR018181">
    <property type="entry name" value="Heat_shock_70_CS"/>
</dbReference>
<keyword evidence="5 8" id="KW-0812">Transmembrane</keyword>
<dbReference type="RefSeq" id="WP_271191535.1">
    <property type="nucleotide sequence ID" value="NZ_CP115667.1"/>
</dbReference>
<dbReference type="InterPro" id="IPR003370">
    <property type="entry name" value="Chromate_transpt"/>
</dbReference>
<feature type="transmembrane region" description="Helical" evidence="8">
    <location>
        <begin position="79"/>
        <end position="102"/>
    </location>
</feature>